<evidence type="ECO:0000313" key="1">
    <source>
        <dbReference type="EMBL" id="KAI1608764.1"/>
    </source>
</evidence>
<dbReference type="Proteomes" id="UP001203852">
    <property type="component" value="Unassembled WGS sequence"/>
</dbReference>
<name>A0AAN6DP44_9EURO</name>
<dbReference type="AlphaFoldDB" id="A0AAN6DP44"/>
<organism evidence="1 2">
    <name type="scientific">Exophiala viscosa</name>
    <dbReference type="NCBI Taxonomy" id="2486360"/>
    <lineage>
        <taxon>Eukaryota</taxon>
        <taxon>Fungi</taxon>
        <taxon>Dikarya</taxon>
        <taxon>Ascomycota</taxon>
        <taxon>Pezizomycotina</taxon>
        <taxon>Eurotiomycetes</taxon>
        <taxon>Chaetothyriomycetidae</taxon>
        <taxon>Chaetothyriales</taxon>
        <taxon>Herpotrichiellaceae</taxon>
        <taxon>Exophiala</taxon>
    </lineage>
</organism>
<comment type="caution">
    <text evidence="1">The sequence shown here is derived from an EMBL/GenBank/DDBJ whole genome shotgun (WGS) entry which is preliminary data.</text>
</comment>
<proteinExistence type="predicted"/>
<gene>
    <name evidence="1" type="ORF">EDD36DRAFT_447721</name>
</gene>
<dbReference type="EMBL" id="MU404362">
    <property type="protein sequence ID" value="KAI1608764.1"/>
    <property type="molecule type" value="Genomic_DNA"/>
</dbReference>
<sequence length="75" mass="8170">MQNVTFQSSAPVLFVHETLFLLQILTAEVTHGSTVVLKRLFDVANFCTYSFHLLATTSGSSLNVSQLSGQIISIP</sequence>
<accession>A0AAN6DP44</accession>
<evidence type="ECO:0000313" key="2">
    <source>
        <dbReference type="Proteomes" id="UP001203852"/>
    </source>
</evidence>
<reference evidence="1" key="1">
    <citation type="journal article" date="2022" name="bioRxiv">
        <title>Deciphering the potential niche of two novel black yeast fungi from a biological soil crust based on their genomes, phenotypes, and melanin regulation.</title>
        <authorList>
            <consortium name="DOE Joint Genome Institute"/>
            <person name="Carr E.C."/>
            <person name="Barton Q."/>
            <person name="Grambo S."/>
            <person name="Sullivan M."/>
            <person name="Renfro C.M."/>
            <person name="Kuo A."/>
            <person name="Pangilinan J."/>
            <person name="Lipzen A."/>
            <person name="Keymanesh K."/>
            <person name="Savage E."/>
            <person name="Barry K."/>
            <person name="Grigoriev I.V."/>
            <person name="Riekhof W.R."/>
            <person name="Harris S.S."/>
        </authorList>
    </citation>
    <scope>NUCLEOTIDE SEQUENCE</scope>
    <source>
        <strain evidence="1">JF 03-4F</strain>
    </source>
</reference>
<keyword evidence="2" id="KW-1185">Reference proteome</keyword>
<protein>
    <submittedName>
        <fullName evidence="1">Uncharacterized protein</fullName>
    </submittedName>
</protein>